<gene>
    <name evidence="1" type="ORF">GCM10007291_42070</name>
</gene>
<dbReference type="Proteomes" id="UP000658305">
    <property type="component" value="Unassembled WGS sequence"/>
</dbReference>
<reference evidence="2" key="1">
    <citation type="journal article" date="2019" name="Int. J. Syst. Evol. Microbiol.">
        <title>The Global Catalogue of Microorganisms (GCM) 10K type strain sequencing project: providing services to taxonomists for standard genome sequencing and annotation.</title>
        <authorList>
            <consortium name="The Broad Institute Genomics Platform"/>
            <consortium name="The Broad Institute Genome Sequencing Center for Infectious Disease"/>
            <person name="Wu L."/>
            <person name="Ma J."/>
        </authorList>
    </citation>
    <scope>NUCLEOTIDE SEQUENCE [LARGE SCALE GENOMIC DNA]</scope>
    <source>
        <strain evidence="2">KCTC 23298</strain>
    </source>
</reference>
<organism evidence="1 2">
    <name type="scientific">Gemmobacter nanjingensis</name>
    <dbReference type="NCBI Taxonomy" id="488454"/>
    <lineage>
        <taxon>Bacteria</taxon>
        <taxon>Pseudomonadati</taxon>
        <taxon>Pseudomonadota</taxon>
        <taxon>Alphaproteobacteria</taxon>
        <taxon>Rhodobacterales</taxon>
        <taxon>Paracoccaceae</taxon>
        <taxon>Gemmobacter</taxon>
    </lineage>
</organism>
<name>A0ABQ3FRR7_9RHOB</name>
<protein>
    <submittedName>
        <fullName evidence="1">Uncharacterized protein</fullName>
    </submittedName>
</protein>
<evidence type="ECO:0000313" key="1">
    <source>
        <dbReference type="EMBL" id="GHC36216.1"/>
    </source>
</evidence>
<dbReference type="EMBL" id="BMYI01000019">
    <property type="protein sequence ID" value="GHC36216.1"/>
    <property type="molecule type" value="Genomic_DNA"/>
</dbReference>
<comment type="caution">
    <text evidence="1">The sequence shown here is derived from an EMBL/GenBank/DDBJ whole genome shotgun (WGS) entry which is preliminary data.</text>
</comment>
<accession>A0ABQ3FRR7</accession>
<evidence type="ECO:0000313" key="2">
    <source>
        <dbReference type="Proteomes" id="UP000658305"/>
    </source>
</evidence>
<dbReference type="RefSeq" id="WP_189382151.1">
    <property type="nucleotide sequence ID" value="NZ_BMYI01000019.1"/>
</dbReference>
<sequence length="178" mass="19513">MTDSLDLGPETGINSRLAVLRELDIDEAPHSAGQGLVPGVFFVPDAESQTTLTLESRKGMLLRASYDIQGSARWLGLHIDMADCSFAGKSLFGVAMRSLAPRATPFNICLRNGREGGFDDHFFRKTGLTFPESSLHLDALSLPETPSLWGHAPWRELILFLKPESGSIDLLDLKVFTL</sequence>
<keyword evidence="2" id="KW-1185">Reference proteome</keyword>
<proteinExistence type="predicted"/>